<evidence type="ECO:0000259" key="1">
    <source>
        <dbReference type="PROSITE" id="PS50003"/>
    </source>
</evidence>
<reference evidence="3" key="2">
    <citation type="submission" date="2020-02" db="EMBL/GenBank/DDBJ databases">
        <title>Unexpected conservation and global transmission of agrobacterial virulence plasmids.</title>
        <authorList>
            <person name="Weisberg A.J."/>
            <person name="Davis E.W. II"/>
            <person name="Tabima J.R."/>
            <person name="Belcher M.S."/>
            <person name="Miller M."/>
            <person name="Kuo C.-H."/>
            <person name="Loper J.E."/>
            <person name="Grunwald N.J."/>
            <person name="Putnam M.L."/>
            <person name="Chang J.H."/>
        </authorList>
    </citation>
    <scope>NUCLEOTIDE SEQUENCE</scope>
    <source>
        <strain evidence="3">W2/73</strain>
    </source>
</reference>
<gene>
    <name evidence="2" type="ORF">G6L72_11505</name>
    <name evidence="3" type="ORF">G6M88_04725</name>
</gene>
<proteinExistence type="predicted"/>
<dbReference type="PANTHER" id="PTHR41791">
    <property type="entry name" value="SSL7039 PROTEIN"/>
    <property type="match status" value="1"/>
</dbReference>
<name>A0AAE7R9G1_9HYPH</name>
<dbReference type="EMBL" id="CP049206">
    <property type="protein sequence ID" value="QTF99748.1"/>
    <property type="molecule type" value="Genomic_DNA"/>
</dbReference>
<dbReference type="Proteomes" id="UP000822331">
    <property type="component" value="Unassembled WGS sequence"/>
</dbReference>
<feature type="domain" description="PH" evidence="1">
    <location>
        <begin position="1"/>
        <end position="22"/>
    </location>
</feature>
<sequence>MFTIRETEEFADWLAGLRDVQARARIARRLYRLADGNPGDVKPVGESVSELRIDYGPGYRVYFIQDGKVVIVLLCGGDKSSQRRDIAKAKKLAKALKE</sequence>
<dbReference type="PROSITE" id="PS50003">
    <property type="entry name" value="PH_DOMAIN"/>
    <property type="match status" value="1"/>
</dbReference>
<dbReference type="KEGG" id="arui:G6M88_04725"/>
<dbReference type="Pfam" id="PF05973">
    <property type="entry name" value="Gp49"/>
    <property type="match status" value="1"/>
</dbReference>
<dbReference type="PANTHER" id="PTHR41791:SF1">
    <property type="entry name" value="SSL7039 PROTEIN"/>
    <property type="match status" value="1"/>
</dbReference>
<dbReference type="AlphaFoldDB" id="A0AAE7R9G1"/>
<dbReference type="InterPro" id="IPR014056">
    <property type="entry name" value="TypeIITA-like_toxin_pred"/>
</dbReference>
<evidence type="ECO:0000313" key="2">
    <source>
        <dbReference type="EMBL" id="NTF37331.1"/>
    </source>
</evidence>
<dbReference type="InterPro" id="IPR001849">
    <property type="entry name" value="PH_domain"/>
</dbReference>
<dbReference type="NCBIfam" id="TIGR02683">
    <property type="entry name" value="upstrm_HI1419"/>
    <property type="match status" value="1"/>
</dbReference>
<dbReference type="InterPro" id="IPR009241">
    <property type="entry name" value="HigB-like"/>
</dbReference>
<dbReference type="EMBL" id="JAAMCP010000005">
    <property type="protein sequence ID" value="NTF37331.1"/>
    <property type="molecule type" value="Genomic_DNA"/>
</dbReference>
<dbReference type="Proteomes" id="UP000663912">
    <property type="component" value="Chromosome 1"/>
</dbReference>
<evidence type="ECO:0000313" key="4">
    <source>
        <dbReference type="Proteomes" id="UP000663912"/>
    </source>
</evidence>
<dbReference type="RefSeq" id="WP_065697660.1">
    <property type="nucleotide sequence ID" value="NZ_CP049206.1"/>
</dbReference>
<keyword evidence="5" id="KW-1185">Reference proteome</keyword>
<protein>
    <submittedName>
        <fullName evidence="3">Type II toxin-antitoxin system RelE/ParE family toxin</fullName>
    </submittedName>
</protein>
<evidence type="ECO:0000313" key="3">
    <source>
        <dbReference type="EMBL" id="QTF99748.1"/>
    </source>
</evidence>
<evidence type="ECO:0000313" key="5">
    <source>
        <dbReference type="Proteomes" id="UP000822331"/>
    </source>
</evidence>
<organism evidence="3 4">
    <name type="scientific">Agrobacterium rubi</name>
    <dbReference type="NCBI Taxonomy" id="28099"/>
    <lineage>
        <taxon>Bacteria</taxon>
        <taxon>Pseudomonadati</taxon>
        <taxon>Pseudomonadota</taxon>
        <taxon>Alphaproteobacteria</taxon>
        <taxon>Hyphomicrobiales</taxon>
        <taxon>Rhizobiaceae</taxon>
        <taxon>Rhizobium/Agrobacterium group</taxon>
        <taxon>Agrobacterium</taxon>
    </lineage>
</organism>
<dbReference type="PIRSF" id="PIRSF028744">
    <property type="entry name" value="Addict_mod_HI1419"/>
    <property type="match status" value="1"/>
</dbReference>
<reference evidence="2 5" key="1">
    <citation type="journal article" date="2020" name="Science">
        <title>Unexpected conservation and global transmission of agrobacterial virulence plasmids.</title>
        <authorList>
            <person name="Weisberg A.J."/>
            <person name="Davis E.W. 2nd"/>
            <person name="Tabima J."/>
            <person name="Belcher M.S."/>
            <person name="Miller M."/>
            <person name="Kuo C.H."/>
            <person name="Loper J.E."/>
            <person name="Grunwald N.J."/>
            <person name="Putnam M.L."/>
            <person name="Chang J.H."/>
        </authorList>
    </citation>
    <scope>NUCLEOTIDE SEQUENCE [LARGE SCALE GENOMIC DNA]</scope>
    <source>
        <strain evidence="2 5">A19/93</strain>
    </source>
</reference>
<accession>A0AAE7R9G1</accession>